<feature type="compositionally biased region" description="Basic and acidic residues" evidence="1">
    <location>
        <begin position="1352"/>
        <end position="1362"/>
    </location>
</feature>
<feature type="region of interest" description="Disordered" evidence="1">
    <location>
        <begin position="1158"/>
        <end position="1240"/>
    </location>
</feature>
<sequence>MDTSASDASQDSSDSSSADSTSADSPMQAPSTMSENQDPAEMATTIDNNESESDSDVSMSAETDDEEENDRQGSIIVLNPGSAVATPIHAEITSKKRKYSDSIGPSNGQPRNEMIDEVRKRLKPDDAVKNHWTPEGTLRKDKSLLPAEIWHHIFTFCSARSLGRLMRVNKTFNMYLDRSPHPPLVPLTKSALWLLSSDNIWRYSRQSSNLHGLPTPLSGKSDLDMWRMACGSLCQFCGKSRQSNLVVDQWHPGPGEKGVAPVWPFGIRTCGPCLLKQSTKEIDLLLSSTIPSPLMAALPFIFLTNELHVLSSAALQTGQHPAFLQVTKHFYNHQVEEIKKEFEDVKGMGTATAEEWLKGLEGRGRERRTDAARWERWEASGGIARMLGPEKQSIQPTMSAAAPAASILMRPTNGTLPPHPGNNPLFSNNQISQPLPHTQNGFSEYTHLRLGPYEIATSDRTNPRDLATNPPPRFDSPAQNGFASYAPRPQLATKHERTKEEVAELKAARRAEIERRCQLLDPPITAGVLAHMPSFQAAIQIIQPLVDSSWEVLKPRLISQREDAEQRENERLAQTRVVQERFDERRFQDMQSRSDSKDLADREWDDMQAPLRARIGGYADEIVRDGWNGGEKVSYETSPLFAAEVLIYVRKRFYAEVAKDEAAIRATGREPELDPPNGPFTRKLILENMKWVFDTKIKPYTEQYRKELFLCNACEYANKYYGFEGVIQHFAAKHTSALSVGSVVVHWKSEWPEYPPFNPDPDNAVKPYYSAAPSATVPYPSSGPIAQQNYGYGGYPAPVSTPIPGPNPHVYQESPGPYYGHPQFGDQYSGHQNGPYAPPPQAYQDPSQGFQPQQYSVAPHAPTVADYNDAPRDYAQNGYGAPGAPYQATQDMYTNQGQQYPPLASKMPGQQASYDTSTQYGTAYSQAPSYPTTNFPPPLQKTEQYTTQLQDLARNARDIWNSIGSIKEVPGSLKVYTIIYHLLKRFRETYQEDPPLSMMVEGLSSNKDMRPVRNVNGLLCKACTLGMAGSLSGPQRKHYSFPQLVNHFHTIHDLGVSQNYGTPLDWTRDMVDLPDMAKLTSVVSAPGMDDQKLALFTEAVPEIIAAPTASSNGFRHEAHQQYGQYGTQSDFPELAPSQDNHDKYYAVLDSEKSLDVGSASFDNEEYDPRRPSDLPVDTRPLHKPTRRERRPRQQSAPGDGSTGYHYEERYDDQIREEPYAGRPERLYTDRRPSPLPRTVPAVPAAEYGHVVVREEQPLFGRRVQYQEVPAGVEYRVRRNPVPAYDDAEIIYPASPPRATNSRAYHLNGREESAVAMYEEEARGHPRPIDEATAQQSRIHEVVAQISQQAQQARERQPAKEDVADVGSEDGEVQADRGPTARAGSLLPHDEASNAAQRFLDNFRPGEISSDAEIPVPKQKAVAHEDDATMYRIPLDSQRRQRVEYDEGDRGFKTTRLPQNPEFNDVVPIGYVIQERAHIPRPARSYAYEERYFSSVAEPGGPRDRSPELVDRRYKLNNVVYRDERQGSQGTYRTPSRYARYESVRLENDRARSRSPVYVKVGTHAAQYREMSPGPHPAHSLRQEPIYRSRTPQQDAEEREIERAPRQEYYRVYADEPRPREPQYAEAFEYVRVSDPAGDYMIRRPVRREPEPIYATYEDDVYARKPVYESRAPAPRAAEPTFYEEEYDPRHPAPPPPARQIRHQ</sequence>
<feature type="region of interest" description="Disordered" evidence="1">
    <location>
        <begin position="1"/>
        <end position="71"/>
    </location>
</feature>
<dbReference type="Pfam" id="PF00646">
    <property type="entry name" value="F-box"/>
    <property type="match status" value="1"/>
</dbReference>
<organism evidence="3 4">
    <name type="scientific">Cadophora malorum</name>
    <dbReference type="NCBI Taxonomy" id="108018"/>
    <lineage>
        <taxon>Eukaryota</taxon>
        <taxon>Fungi</taxon>
        <taxon>Dikarya</taxon>
        <taxon>Ascomycota</taxon>
        <taxon>Pezizomycotina</taxon>
        <taxon>Leotiomycetes</taxon>
        <taxon>Helotiales</taxon>
        <taxon>Ploettnerulaceae</taxon>
        <taxon>Cadophora</taxon>
    </lineage>
</organism>
<keyword evidence="4" id="KW-1185">Reference proteome</keyword>
<dbReference type="Proteomes" id="UP000664132">
    <property type="component" value="Unassembled WGS sequence"/>
</dbReference>
<feature type="compositionally biased region" description="Polar residues" evidence="1">
    <location>
        <begin position="845"/>
        <end position="856"/>
    </location>
</feature>
<feature type="region of interest" description="Disordered" evidence="1">
    <location>
        <begin position="457"/>
        <end position="481"/>
    </location>
</feature>
<dbReference type="OrthoDB" id="2322499at2759"/>
<name>A0A8H7T967_9HELO</name>
<proteinExistence type="predicted"/>
<feature type="region of interest" description="Disordered" evidence="1">
    <location>
        <begin position="801"/>
        <end position="888"/>
    </location>
</feature>
<gene>
    <name evidence="3" type="ORF">IFR04_012229</name>
</gene>
<evidence type="ECO:0000259" key="2">
    <source>
        <dbReference type="SMART" id="SM00256"/>
    </source>
</evidence>
<dbReference type="InterPro" id="IPR057214">
    <property type="entry name" value="DUF7892"/>
</dbReference>
<feature type="domain" description="F-box" evidence="2">
    <location>
        <begin position="145"/>
        <end position="184"/>
    </location>
</feature>
<dbReference type="InterPro" id="IPR036047">
    <property type="entry name" value="F-box-like_dom_sf"/>
</dbReference>
<comment type="caution">
    <text evidence="3">The sequence shown here is derived from an EMBL/GenBank/DDBJ whole genome shotgun (WGS) entry which is preliminary data.</text>
</comment>
<dbReference type="SMART" id="SM00256">
    <property type="entry name" value="FBOX"/>
    <property type="match status" value="1"/>
</dbReference>
<feature type="region of interest" description="Disordered" evidence="1">
    <location>
        <begin position="92"/>
        <end position="113"/>
    </location>
</feature>
<feature type="compositionally biased region" description="Low complexity" evidence="1">
    <location>
        <begin position="1"/>
        <end position="25"/>
    </location>
</feature>
<protein>
    <recommendedName>
        <fullName evidence="2">F-box domain-containing protein</fullName>
    </recommendedName>
</protein>
<dbReference type="Pfam" id="PF25422">
    <property type="entry name" value="DUF7892"/>
    <property type="match status" value="1"/>
</dbReference>
<feature type="compositionally biased region" description="Basic and acidic residues" evidence="1">
    <location>
        <begin position="1599"/>
        <end position="1616"/>
    </location>
</feature>
<reference evidence="3" key="1">
    <citation type="submission" date="2021-02" db="EMBL/GenBank/DDBJ databases">
        <title>Genome sequence Cadophora malorum strain M34.</title>
        <authorList>
            <person name="Stefanovic E."/>
            <person name="Vu D."/>
            <person name="Scully C."/>
            <person name="Dijksterhuis J."/>
            <person name="Roader J."/>
            <person name="Houbraken J."/>
        </authorList>
    </citation>
    <scope>NUCLEOTIDE SEQUENCE</scope>
    <source>
        <strain evidence="3">M34</strain>
    </source>
</reference>
<evidence type="ECO:0000313" key="3">
    <source>
        <dbReference type="EMBL" id="KAG4414623.1"/>
    </source>
</evidence>
<accession>A0A8H7T967</accession>
<feature type="compositionally biased region" description="Polar residues" evidence="1">
    <location>
        <begin position="28"/>
        <end position="37"/>
    </location>
</feature>
<evidence type="ECO:0000313" key="4">
    <source>
        <dbReference type="Proteomes" id="UP000664132"/>
    </source>
</evidence>
<feature type="region of interest" description="Disordered" evidence="1">
    <location>
        <begin position="1663"/>
        <end position="1703"/>
    </location>
</feature>
<feature type="region of interest" description="Disordered" evidence="1">
    <location>
        <begin position="1345"/>
        <end position="1388"/>
    </location>
</feature>
<dbReference type="EMBL" id="JAFJYH010000256">
    <property type="protein sequence ID" value="KAG4414623.1"/>
    <property type="molecule type" value="Genomic_DNA"/>
</dbReference>
<dbReference type="SUPFAM" id="SSF81383">
    <property type="entry name" value="F-box domain"/>
    <property type="match status" value="1"/>
</dbReference>
<dbReference type="CDD" id="cd09917">
    <property type="entry name" value="F-box_SF"/>
    <property type="match status" value="1"/>
</dbReference>
<evidence type="ECO:0000256" key="1">
    <source>
        <dbReference type="SAM" id="MobiDB-lite"/>
    </source>
</evidence>
<dbReference type="InterPro" id="IPR001810">
    <property type="entry name" value="F-box_dom"/>
</dbReference>
<feature type="compositionally biased region" description="Basic residues" evidence="1">
    <location>
        <begin position="1181"/>
        <end position="1192"/>
    </location>
</feature>
<feature type="compositionally biased region" description="Basic and acidic residues" evidence="1">
    <location>
        <begin position="1205"/>
        <end position="1232"/>
    </location>
</feature>
<feature type="region of interest" description="Disordered" evidence="1">
    <location>
        <begin position="1568"/>
        <end position="1616"/>
    </location>
</feature>